<gene>
    <name evidence="2" type="ORF">GL279_01350</name>
</gene>
<name>A0A844H4H2_9RHOB</name>
<comment type="caution">
    <text evidence="2">The sequence shown here is derived from an EMBL/GenBank/DDBJ whole genome shotgun (WGS) entry which is preliminary data.</text>
</comment>
<sequence length="163" mass="17739">MSAARGKPLTGKTLTGKHVLAITLTAFGVIIGVNVLMAVKAVGTFPGLEVANSYVASQSFDRDRAAQQALGWKVSADYDGKELVLAIRDAQGNPARIRDIAVTVGRPTYVAEDQHPQMRYEGGLYVAPLTLKPGLWNIHVVATAWDGTEFRQRIDHYHGNRVQ</sequence>
<dbReference type="OrthoDB" id="1495896at2"/>
<keyword evidence="1" id="KW-0812">Transmembrane</keyword>
<evidence type="ECO:0000313" key="2">
    <source>
        <dbReference type="EMBL" id="MTH33238.1"/>
    </source>
</evidence>
<dbReference type="Pfam" id="PF05751">
    <property type="entry name" value="FixH"/>
    <property type="match status" value="1"/>
</dbReference>
<dbReference type="PIRSF" id="PIRSF011386">
    <property type="entry name" value="FixH"/>
    <property type="match status" value="1"/>
</dbReference>
<keyword evidence="3" id="KW-1185">Reference proteome</keyword>
<dbReference type="Proteomes" id="UP000442533">
    <property type="component" value="Unassembled WGS sequence"/>
</dbReference>
<evidence type="ECO:0000313" key="3">
    <source>
        <dbReference type="Proteomes" id="UP000442533"/>
    </source>
</evidence>
<dbReference type="RefSeq" id="WP_155062792.1">
    <property type="nucleotide sequence ID" value="NZ_WMIF01000001.1"/>
</dbReference>
<dbReference type="InterPro" id="IPR008620">
    <property type="entry name" value="FixH"/>
</dbReference>
<organism evidence="2 3">
    <name type="scientific">Paracoccus limosus</name>
    <dbReference type="NCBI Taxonomy" id="913252"/>
    <lineage>
        <taxon>Bacteria</taxon>
        <taxon>Pseudomonadati</taxon>
        <taxon>Pseudomonadota</taxon>
        <taxon>Alphaproteobacteria</taxon>
        <taxon>Rhodobacterales</taxon>
        <taxon>Paracoccaceae</taxon>
        <taxon>Paracoccus</taxon>
    </lineage>
</organism>
<dbReference type="EMBL" id="WMIF01000001">
    <property type="protein sequence ID" value="MTH33238.1"/>
    <property type="molecule type" value="Genomic_DNA"/>
</dbReference>
<evidence type="ECO:0000256" key="1">
    <source>
        <dbReference type="SAM" id="Phobius"/>
    </source>
</evidence>
<protein>
    <submittedName>
        <fullName evidence="2">Nitrogen fixation protein FixH</fullName>
    </submittedName>
</protein>
<reference evidence="2 3" key="1">
    <citation type="submission" date="2019-11" db="EMBL/GenBank/DDBJ databases">
        <authorList>
            <person name="Dong K."/>
        </authorList>
    </citation>
    <scope>NUCLEOTIDE SEQUENCE [LARGE SCALE GENOMIC DNA]</scope>
    <source>
        <strain evidence="2 3">JCM 17370</strain>
    </source>
</reference>
<proteinExistence type="predicted"/>
<keyword evidence="1" id="KW-1133">Transmembrane helix</keyword>
<feature type="transmembrane region" description="Helical" evidence="1">
    <location>
        <begin position="20"/>
        <end position="39"/>
    </location>
</feature>
<keyword evidence="1" id="KW-0472">Membrane</keyword>
<dbReference type="InterPro" id="IPR018037">
    <property type="entry name" value="FixH_proteobacterial"/>
</dbReference>
<accession>A0A844H4H2</accession>
<dbReference type="AlphaFoldDB" id="A0A844H4H2"/>